<name>A0A2W5CRZ2_9PSED</name>
<evidence type="ECO:0000259" key="2">
    <source>
        <dbReference type="Pfam" id="PF00535"/>
    </source>
</evidence>
<dbReference type="Gene3D" id="3.90.550.10">
    <property type="entry name" value="Spore Coat Polysaccharide Biosynthesis Protein SpsA, Chain A"/>
    <property type="match status" value="1"/>
</dbReference>
<comment type="caution">
    <text evidence="3">The sequence shown here is derived from an EMBL/GenBank/DDBJ whole genome shotgun (WGS) entry which is preliminary data.</text>
</comment>
<organism evidence="3 4">
    <name type="scientific">Pseudomonas kuykendallii</name>
    <dbReference type="NCBI Taxonomy" id="1007099"/>
    <lineage>
        <taxon>Bacteria</taxon>
        <taxon>Pseudomonadati</taxon>
        <taxon>Pseudomonadota</taxon>
        <taxon>Gammaproteobacteria</taxon>
        <taxon>Pseudomonadales</taxon>
        <taxon>Pseudomonadaceae</taxon>
        <taxon>Pseudomonas</taxon>
    </lineage>
</organism>
<dbReference type="Pfam" id="PF13641">
    <property type="entry name" value="Glyco_tranf_2_3"/>
    <property type="match status" value="1"/>
</dbReference>
<dbReference type="InterPro" id="IPR001173">
    <property type="entry name" value="Glyco_trans_2-like"/>
</dbReference>
<gene>
    <name evidence="3" type="ORF">DI599_17310</name>
</gene>
<dbReference type="InterPro" id="IPR029044">
    <property type="entry name" value="Nucleotide-diphossugar_trans"/>
</dbReference>
<sequence length="285" mass="33023">MLFFEAGPLLFLPSMCRRLCVTVRLFTCIVSHGHADFLISALPNFLSAKNLYLCVVDNIGQSSLRDFCSAHGIAYIAQEVKLGFGANNNRAFRYFEKNFHFREADYFICCNPDVWILPGMLEALSSSLDLHKPQIAGINLFVDEQYQFFDSSIRRFPRLGDYLKKALFSYDGTALDKSTITTPVVCDWAAGSFLVFSVQLFKALEGFDEHYFMYFEDVDICLRAWRARGQRVLYIPNVRAVHFAAFRNRAFFSKHFRWYVSSLVRYLWRFYFHGLRPAKDTSSPL</sequence>
<dbReference type="Pfam" id="PF00535">
    <property type="entry name" value="Glycos_transf_2"/>
    <property type="match status" value="1"/>
</dbReference>
<dbReference type="EMBL" id="QFOH01000023">
    <property type="protein sequence ID" value="PZP21961.1"/>
    <property type="molecule type" value="Genomic_DNA"/>
</dbReference>
<dbReference type="Proteomes" id="UP000249198">
    <property type="component" value="Unassembled WGS sequence"/>
</dbReference>
<dbReference type="PANTHER" id="PTHR43179">
    <property type="entry name" value="RHAMNOSYLTRANSFERASE WBBL"/>
    <property type="match status" value="1"/>
</dbReference>
<keyword evidence="1" id="KW-1003">Cell membrane</keyword>
<keyword evidence="1" id="KW-0472">Membrane</keyword>
<evidence type="ECO:0000256" key="1">
    <source>
        <dbReference type="ARBA" id="ARBA00022519"/>
    </source>
</evidence>
<keyword evidence="1" id="KW-0997">Cell inner membrane</keyword>
<evidence type="ECO:0000313" key="4">
    <source>
        <dbReference type="Proteomes" id="UP000249198"/>
    </source>
</evidence>
<dbReference type="AlphaFoldDB" id="A0A2W5CRZ2"/>
<dbReference type="PANTHER" id="PTHR43179:SF7">
    <property type="entry name" value="RHAMNOSYLTRANSFERASE WBBL"/>
    <property type="match status" value="1"/>
</dbReference>
<dbReference type="SUPFAM" id="SSF53448">
    <property type="entry name" value="Nucleotide-diphospho-sugar transferases"/>
    <property type="match status" value="1"/>
</dbReference>
<evidence type="ECO:0000313" key="3">
    <source>
        <dbReference type="EMBL" id="PZP21961.1"/>
    </source>
</evidence>
<reference evidence="3 4" key="1">
    <citation type="submission" date="2017-08" db="EMBL/GenBank/DDBJ databases">
        <title>Infants hospitalized years apart are colonized by the same room-sourced microbial strains.</title>
        <authorList>
            <person name="Brooks B."/>
            <person name="Olm M.R."/>
            <person name="Firek B.A."/>
            <person name="Baker R."/>
            <person name="Thomas B.C."/>
            <person name="Morowitz M.J."/>
            <person name="Banfield J.F."/>
        </authorList>
    </citation>
    <scope>NUCLEOTIDE SEQUENCE [LARGE SCALE GENOMIC DNA]</scope>
    <source>
        <strain evidence="3">S2_009_000_R2_77</strain>
    </source>
</reference>
<protein>
    <recommendedName>
        <fullName evidence="2">Glycosyltransferase 2-like domain-containing protein</fullName>
    </recommendedName>
</protein>
<feature type="domain" description="Glycosyltransferase 2-like" evidence="2">
    <location>
        <begin position="45"/>
        <end position="163"/>
    </location>
</feature>
<accession>A0A2W5CRZ2</accession>
<proteinExistence type="predicted"/>